<dbReference type="InterPro" id="IPR011256">
    <property type="entry name" value="Reg_factor_effector_dom_sf"/>
</dbReference>
<protein>
    <submittedName>
        <fullName evidence="2">AraC family transcriptional regulator</fullName>
    </submittedName>
</protein>
<sequence>MSLEFRIEQMDAFCVVGIGIHTTNENDRCRTEIPKLWGEIIQQGKIDEIFALSNQSPSGIIGINLYHTDAFDGRKFDYYIASSTDKPIPEGMVEFTVPAATWAAFPCKRNEIADVEIRVFTEWQHTSDYELLNKGYDTGEMKSQASDMEVNELAG</sequence>
<organism evidence="2 3">
    <name type="scientific">Defluviitalea raffinosedens</name>
    <dbReference type="NCBI Taxonomy" id="1450156"/>
    <lineage>
        <taxon>Bacteria</taxon>
        <taxon>Bacillati</taxon>
        <taxon>Bacillota</taxon>
        <taxon>Clostridia</taxon>
        <taxon>Lachnospirales</taxon>
        <taxon>Defluviitaleaceae</taxon>
        <taxon>Defluviitalea</taxon>
    </lineage>
</organism>
<gene>
    <name evidence="2" type="ORF">GND95_14400</name>
</gene>
<dbReference type="InterPro" id="IPR010499">
    <property type="entry name" value="AraC_E-bd"/>
</dbReference>
<dbReference type="PANTHER" id="PTHR36444:SF3">
    <property type="entry name" value="TRANSCRIPTIONAL ACTIVATOR, PUTATIVE-RELATED"/>
    <property type="match status" value="1"/>
</dbReference>
<dbReference type="SMART" id="SM00871">
    <property type="entry name" value="AraC_E_bind"/>
    <property type="match status" value="1"/>
</dbReference>
<evidence type="ECO:0000313" key="3">
    <source>
        <dbReference type="Proteomes" id="UP000483018"/>
    </source>
</evidence>
<comment type="caution">
    <text evidence="2">The sequence shown here is derived from an EMBL/GenBank/DDBJ whole genome shotgun (WGS) entry which is preliminary data.</text>
</comment>
<reference evidence="2 3" key="1">
    <citation type="submission" date="2019-12" db="EMBL/GenBank/DDBJ databases">
        <title>Defluviitalea raffinosedens, isolated from a biogas fermenter, genome sequencing and characterization.</title>
        <authorList>
            <person name="Rettenmaier R."/>
            <person name="Schneider M."/>
            <person name="Neuhaus K."/>
            <person name="Liebl W."/>
            <person name="Zverlov V."/>
        </authorList>
    </citation>
    <scope>NUCLEOTIDE SEQUENCE [LARGE SCALE GENOMIC DNA]</scope>
    <source>
        <strain evidence="2 3">249c-K6</strain>
    </source>
</reference>
<dbReference type="SUPFAM" id="SSF55136">
    <property type="entry name" value="Probable bacterial effector-binding domain"/>
    <property type="match status" value="1"/>
</dbReference>
<dbReference type="InterPro" id="IPR029441">
    <property type="entry name" value="Cass2"/>
</dbReference>
<name>A0A7C8LBT2_9FIRM</name>
<dbReference type="PANTHER" id="PTHR36444">
    <property type="entry name" value="TRANSCRIPTIONAL REGULATOR PROTEIN YOBU-RELATED"/>
    <property type="match status" value="1"/>
</dbReference>
<evidence type="ECO:0000313" key="2">
    <source>
        <dbReference type="EMBL" id="KAE9627803.1"/>
    </source>
</evidence>
<dbReference type="Pfam" id="PF14526">
    <property type="entry name" value="Cass2"/>
    <property type="match status" value="1"/>
</dbReference>
<dbReference type="AlphaFoldDB" id="A0A7C8LBT2"/>
<dbReference type="InterPro" id="IPR053182">
    <property type="entry name" value="YobU-like_regulator"/>
</dbReference>
<dbReference type="RefSeq" id="WP_158741811.1">
    <property type="nucleotide sequence ID" value="NZ_WSLF01000023.1"/>
</dbReference>
<accession>A0A7C8LBT2</accession>
<dbReference type="Proteomes" id="UP000483018">
    <property type="component" value="Unassembled WGS sequence"/>
</dbReference>
<dbReference type="Gene3D" id="3.20.80.10">
    <property type="entry name" value="Regulatory factor, effector binding domain"/>
    <property type="match status" value="1"/>
</dbReference>
<keyword evidence="3" id="KW-1185">Reference proteome</keyword>
<evidence type="ECO:0000259" key="1">
    <source>
        <dbReference type="SMART" id="SM00871"/>
    </source>
</evidence>
<feature type="domain" description="AraC effector-binding" evidence="1">
    <location>
        <begin position="3"/>
        <end position="155"/>
    </location>
</feature>
<dbReference type="EMBL" id="WSLF01000023">
    <property type="protein sequence ID" value="KAE9627803.1"/>
    <property type="molecule type" value="Genomic_DNA"/>
</dbReference>
<proteinExistence type="predicted"/>
<dbReference type="OrthoDB" id="9801123at2"/>